<dbReference type="InterPro" id="IPR008927">
    <property type="entry name" value="6-PGluconate_DH-like_C_sf"/>
</dbReference>
<feature type="region of interest" description="Disordered" evidence="1">
    <location>
        <begin position="300"/>
        <end position="416"/>
    </location>
</feature>
<feature type="compositionally biased region" description="Basic and acidic residues" evidence="1">
    <location>
        <begin position="567"/>
        <end position="617"/>
    </location>
</feature>
<comment type="caution">
    <text evidence="2">The sequence shown here is derived from an EMBL/GenBank/DDBJ whole genome shotgun (WGS) entry which is preliminary data.</text>
</comment>
<feature type="compositionally biased region" description="Polar residues" evidence="1">
    <location>
        <begin position="618"/>
        <end position="645"/>
    </location>
</feature>
<dbReference type="GO" id="GO:0004300">
    <property type="term" value="F:enoyl-CoA hydratase activity"/>
    <property type="evidence" value="ECO:0007669"/>
    <property type="project" value="TreeGrafter"/>
</dbReference>
<dbReference type="Gene3D" id="1.10.1040.50">
    <property type="match status" value="1"/>
</dbReference>
<dbReference type="VEuPathDB" id="TriTrypDB:ECC02_008329"/>
<feature type="region of interest" description="Disordered" evidence="1">
    <location>
        <begin position="429"/>
        <end position="491"/>
    </location>
</feature>
<feature type="compositionally biased region" description="Pro residues" evidence="1">
    <location>
        <begin position="442"/>
        <end position="460"/>
    </location>
</feature>
<sequence>MSPIYNFRGHGRRHLRHQGLYLLHQNHQGLHLLHQNHQGLHLLHQNHQGPHLLHRNHQGLHLLPEPGGAPAAPEPGAAPAAEPPGAAPAAGTTGHLLPGPQGLHLLPEPPRAAPAARTTKGCTCCRNHQGLHLLRRNHQGLHLLPGTWGCWCHLGLHLLPEPPRAAPAARTTRAAPASSTKDRTCARTTKDRTCCHQGCTCCRNHQGLHLLPEPGGCTCCQNHQGLPARTAGAAPARTWAAPAAGTTRAACCWEPGAAPAAGTWGCTCCQNLGPHLLPEPPRGCLCCQLGLHLLPGPPRAVPAAPEPPRAAPAAPEPPRAAPAAPEPPRAAPAAPEPPRTAPAAPEPPRAAPSSSFVSAGKNVRLGTEDNKIRGHRRRGGEREDRHPGKRGGSFQFKGKSTASGAKEGSKRLSLNDIIDDVGEIKVVFAQRGTDKPSHSASPPSPPIAPLAPLPPSPTPSLPQQTLPSFSAPIPSTGGTGEGLFSAPVGTSQEGEDDIFFTIAPRTSEEVFQGKTWPKSVGFSVDEEIETARATRPLVPSPDVAQETNAKLRLNVVNDDEQSMADMELDKNKLNPLPHKEAAEVERHEIPDVVSERADFTHPMPKKDSSKNNEKTERSTTTASSKPMEESSSFPLNETATPSPRNAASKMPVERPPLAPWMSSVRPEDGEDASCAKVSFKNDGSPVATILLEAQPTNIMSLVKFLHRTITLIENQHITAGKKTEVLFTTFPTLGFFNAKHGPLELTSGERMELLRVKENLFARMENASKQIHFVANVHGGAIEDFGAELFLACHHRVLLDPVQATFGFPSIKVGDFPAASTVRRLSCFFGSQRTIEMAPRFHEYSVESIMDIGLLEGHSSPPAPSFLLRLECAMLEFLSRPTQKELLLRKLFFTSGFDTSAVLVSPNPLLKAWGRYAMAAIVQGKCATNNDGTAVRTQEMRSESIFSEMLYTTPAINAANVCSLGCEMKRRVLPSLPSRRFVTFRGEEMQQWDEKMKALSSAKDDCAAVLLDCSQRFINATAQIVASHQDILVNVNVVLIGEEHVARPIISTLPCSVVVSCASPYRVSALGRLQEVRVFAHDSCSSEASETALSAALTYLQTQDSPYVVSRGSSSKRLIAALATEACRLTQHCDVACIERVATDVLGLFVGPFHLIDYFGPAMVIRMLEETNNMNTQGNPLLVDWLPAIAHHALNGMLNDGYLGVDSRRGGFFSYREDGTAIAPNAEVLRRYFSRPLSDTEVADRLLAVVVNECCEMILSGCVRSATDANVLTIAAIGFRETTGGALALADKTGISALVQKMEELSNWHGPHLRPSSLLKCMAHSKVSFASLSDAMIQSARM</sequence>
<evidence type="ECO:0008006" key="4">
    <source>
        <dbReference type="Google" id="ProtNLM"/>
    </source>
</evidence>
<proteinExistence type="predicted"/>
<dbReference type="VEuPathDB" id="TriTrypDB:BCY84_19593"/>
<dbReference type="GO" id="GO:0016509">
    <property type="term" value="F:long-chain (3S)-3-hydroxyacyl-CoA dehydrogenase (NAD+) activity"/>
    <property type="evidence" value="ECO:0007669"/>
    <property type="project" value="TreeGrafter"/>
</dbReference>
<feature type="region of interest" description="Disordered" evidence="1">
    <location>
        <begin position="63"/>
        <end position="114"/>
    </location>
</feature>
<evidence type="ECO:0000313" key="2">
    <source>
        <dbReference type="EMBL" id="KAF5218763.1"/>
    </source>
</evidence>
<dbReference type="SUPFAM" id="SSF52096">
    <property type="entry name" value="ClpP/crotonase"/>
    <property type="match status" value="1"/>
</dbReference>
<dbReference type="InterPro" id="IPR029045">
    <property type="entry name" value="ClpP/crotonase-like_dom_sf"/>
</dbReference>
<evidence type="ECO:0000313" key="3">
    <source>
        <dbReference type="Proteomes" id="UP000583944"/>
    </source>
</evidence>
<feature type="compositionally biased region" description="Pro residues" evidence="1">
    <location>
        <begin position="300"/>
        <end position="350"/>
    </location>
</feature>
<feature type="region of interest" description="Disordered" evidence="1">
    <location>
        <begin position="554"/>
        <end position="669"/>
    </location>
</feature>
<accession>A0A7J6XWR9</accession>
<evidence type="ECO:0000256" key="1">
    <source>
        <dbReference type="SAM" id="MobiDB-lite"/>
    </source>
</evidence>
<feature type="compositionally biased region" description="Low complexity" evidence="1">
    <location>
        <begin position="64"/>
        <end position="80"/>
    </location>
</feature>
<dbReference type="SUPFAM" id="SSF48179">
    <property type="entry name" value="6-phosphogluconate dehydrogenase C-terminal domain-like"/>
    <property type="match status" value="2"/>
</dbReference>
<dbReference type="GO" id="GO:0006635">
    <property type="term" value="P:fatty acid beta-oxidation"/>
    <property type="evidence" value="ECO:0007669"/>
    <property type="project" value="TreeGrafter"/>
</dbReference>
<name>A0A7J6XWR9_TRYCR</name>
<dbReference type="EMBL" id="JABDHM010000087">
    <property type="protein sequence ID" value="KAF5218763.1"/>
    <property type="molecule type" value="Genomic_DNA"/>
</dbReference>
<dbReference type="PANTHER" id="PTHR43612:SF3">
    <property type="entry name" value="TRIFUNCTIONAL ENZYME SUBUNIT ALPHA, MITOCHONDRIAL"/>
    <property type="match status" value="1"/>
</dbReference>
<dbReference type="Gene3D" id="3.90.226.10">
    <property type="entry name" value="2-enoyl-CoA Hydratase, Chain A, domain 1"/>
    <property type="match status" value="1"/>
</dbReference>
<organism evidence="2 3">
    <name type="scientific">Trypanosoma cruzi</name>
    <dbReference type="NCBI Taxonomy" id="5693"/>
    <lineage>
        <taxon>Eukaryota</taxon>
        <taxon>Discoba</taxon>
        <taxon>Euglenozoa</taxon>
        <taxon>Kinetoplastea</taxon>
        <taxon>Metakinetoplastina</taxon>
        <taxon>Trypanosomatida</taxon>
        <taxon>Trypanosomatidae</taxon>
        <taxon>Trypanosoma</taxon>
        <taxon>Schizotrypanum</taxon>
    </lineage>
</organism>
<protein>
    <recommendedName>
        <fullName evidence="4">3-hydroxyacyl-CoA dehydrogenase</fullName>
    </recommendedName>
</protein>
<dbReference type="PANTHER" id="PTHR43612">
    <property type="entry name" value="TRIFUNCTIONAL ENZYME SUBUNIT ALPHA"/>
    <property type="match status" value="1"/>
</dbReference>
<dbReference type="Proteomes" id="UP000583944">
    <property type="component" value="Unassembled WGS sequence"/>
</dbReference>
<reference evidence="2 3" key="1">
    <citation type="journal article" date="2019" name="Genome Biol. Evol.">
        <title>Nanopore Sequencing Significantly Improves Genome Assembly of the Protozoan Parasite Trypanosoma cruzi.</title>
        <authorList>
            <person name="Diaz-Viraque F."/>
            <person name="Pita S."/>
            <person name="Greif G."/>
            <person name="de Souza R.C.M."/>
            <person name="Iraola G."/>
            <person name="Robello C."/>
        </authorList>
    </citation>
    <scope>NUCLEOTIDE SEQUENCE [LARGE SCALE GENOMIC DNA]</scope>
    <source>
        <strain evidence="2 3">Berenice</strain>
    </source>
</reference>
<dbReference type="GO" id="GO:0016507">
    <property type="term" value="C:mitochondrial fatty acid beta-oxidation multienzyme complex"/>
    <property type="evidence" value="ECO:0007669"/>
    <property type="project" value="TreeGrafter"/>
</dbReference>
<gene>
    <name evidence="2" type="ORF">ECC02_008329</name>
</gene>
<dbReference type="InterPro" id="IPR050136">
    <property type="entry name" value="FA_oxidation_alpha_subunit"/>
</dbReference>
<feature type="compositionally biased region" description="Low complexity" evidence="1">
    <location>
        <begin position="87"/>
        <end position="106"/>
    </location>
</feature>